<accession>A0AAV5EK75</accession>
<keyword evidence="5" id="KW-0519">Myristate</keyword>
<dbReference type="FunFam" id="1.10.510.10:FF:000067">
    <property type="entry name" value="calcium-dependent protein kinase 13"/>
    <property type="match status" value="1"/>
</dbReference>
<dbReference type="FunFam" id="1.10.238.10:FF:000050">
    <property type="entry name" value="Calcium-dependent protein kinase 7"/>
    <property type="match status" value="1"/>
</dbReference>
<dbReference type="PROSITE" id="PS50222">
    <property type="entry name" value="EF_HAND_2"/>
    <property type="match status" value="4"/>
</dbReference>
<evidence type="ECO:0000256" key="18">
    <source>
        <dbReference type="SAM" id="MobiDB-lite"/>
    </source>
</evidence>
<organism evidence="21 22">
    <name type="scientific">Eleusine coracana subsp. coracana</name>
    <dbReference type="NCBI Taxonomy" id="191504"/>
    <lineage>
        <taxon>Eukaryota</taxon>
        <taxon>Viridiplantae</taxon>
        <taxon>Streptophyta</taxon>
        <taxon>Embryophyta</taxon>
        <taxon>Tracheophyta</taxon>
        <taxon>Spermatophyta</taxon>
        <taxon>Magnoliopsida</taxon>
        <taxon>Liliopsida</taxon>
        <taxon>Poales</taxon>
        <taxon>Poaceae</taxon>
        <taxon>PACMAD clade</taxon>
        <taxon>Chloridoideae</taxon>
        <taxon>Cynodonteae</taxon>
        <taxon>Eleusininae</taxon>
        <taxon>Eleusine</taxon>
    </lineage>
</organism>
<keyword evidence="11 17" id="KW-0067">ATP-binding</keyword>
<dbReference type="Pfam" id="PF13499">
    <property type="entry name" value="EF-hand_7"/>
    <property type="match status" value="2"/>
</dbReference>
<dbReference type="GO" id="GO:0016020">
    <property type="term" value="C:membrane"/>
    <property type="evidence" value="ECO:0007669"/>
    <property type="project" value="UniProtKB-SubCell"/>
</dbReference>
<dbReference type="CDD" id="cd15898">
    <property type="entry name" value="EFh_PI-PLC"/>
    <property type="match status" value="1"/>
</dbReference>
<dbReference type="PROSITE" id="PS00018">
    <property type="entry name" value="EF_HAND_1"/>
    <property type="match status" value="4"/>
</dbReference>
<keyword evidence="10" id="KW-0106">Calcium</keyword>
<sequence>MGNCCGAPATPGGRKNRRKQKANPYNVSYNRGAAPPPARPGLMVLRDPTGRDMNARYELGGELGRGEFGVTYLCTEVATGARFACKSISKRKLRTPVDVEDVRREVDIMRHMPSHPNIVSLSAAYEDEDAVHLVMELCEGGELFDRIVARGHYTERAAAAVTRTIVEVVQVSDVNFLALRLHGVMHRDLKPENFLYANKKESSPLKAIDFGLSVFFRPGERFTEIVGSPYYMAPEVLKRNYGPEVDVWSAGVILYILLCGVPPFWAETEQGVAQAIIRSVVDFKRDPWPRVSEPAKDLVRRMLDPNPNTRLSAAQVLGKHQTITIPCSDAHQGTECYVTVFLMMNSILHGGGLLLIQGNIHGCMTLKMPDIPLGDTVRARLQQFAAMNKLKKKALRVIAEHLSVEEVADIKQMFDGMDVNKNGKLTYDEFKAGLRKLGNQMPDSDIRILMDAADVDKNGTLDYGEFVAVSIHVRKIGNDEHIQKAFSYFDQNNTGYIEIEELRQALADELEGNDDDIINGIIRDVDTDKDGKISFDEFATMMKAGTDWRKASRQYSRQRFSNLSLKLQKDGSIGADTK</sequence>
<feature type="binding site" evidence="17">
    <location>
        <position position="86"/>
    </location>
    <ligand>
        <name>ATP</name>
        <dbReference type="ChEBI" id="CHEBI:30616"/>
    </ligand>
</feature>
<keyword evidence="6" id="KW-0479">Metal-binding</keyword>
<evidence type="ECO:0000256" key="3">
    <source>
        <dbReference type="ARBA" id="ARBA00022527"/>
    </source>
</evidence>
<comment type="caution">
    <text evidence="21">The sequence shown here is derived from an EMBL/GenBank/DDBJ whole genome shotgun (WGS) entry which is preliminary data.</text>
</comment>
<evidence type="ECO:0000256" key="15">
    <source>
        <dbReference type="ARBA" id="ARBA00047899"/>
    </source>
</evidence>
<evidence type="ECO:0000256" key="17">
    <source>
        <dbReference type="PROSITE-ProRule" id="PRU10141"/>
    </source>
</evidence>
<evidence type="ECO:0000256" key="5">
    <source>
        <dbReference type="ARBA" id="ARBA00022707"/>
    </source>
</evidence>
<evidence type="ECO:0000256" key="16">
    <source>
        <dbReference type="ARBA" id="ARBA00048679"/>
    </source>
</evidence>
<dbReference type="GO" id="GO:0005509">
    <property type="term" value="F:calcium ion binding"/>
    <property type="evidence" value="ECO:0007669"/>
    <property type="project" value="InterPro"/>
</dbReference>
<dbReference type="SUPFAM" id="SSF47473">
    <property type="entry name" value="EF-hand"/>
    <property type="match status" value="1"/>
</dbReference>
<dbReference type="InterPro" id="IPR000719">
    <property type="entry name" value="Prot_kinase_dom"/>
</dbReference>
<comment type="catalytic activity">
    <reaction evidence="16">
        <text>L-seryl-[protein] + ATP = O-phospho-L-seryl-[protein] + ADP + H(+)</text>
        <dbReference type="Rhea" id="RHEA:17989"/>
        <dbReference type="Rhea" id="RHEA-COMP:9863"/>
        <dbReference type="Rhea" id="RHEA-COMP:11604"/>
        <dbReference type="ChEBI" id="CHEBI:15378"/>
        <dbReference type="ChEBI" id="CHEBI:29999"/>
        <dbReference type="ChEBI" id="CHEBI:30616"/>
        <dbReference type="ChEBI" id="CHEBI:83421"/>
        <dbReference type="ChEBI" id="CHEBI:456216"/>
        <dbReference type="EC" id="2.7.11.1"/>
    </reaction>
</comment>
<evidence type="ECO:0000256" key="9">
    <source>
        <dbReference type="ARBA" id="ARBA00022777"/>
    </source>
</evidence>
<dbReference type="InterPro" id="IPR050205">
    <property type="entry name" value="CDPK_Ser/Thr_kinases"/>
</dbReference>
<keyword evidence="9" id="KW-0418">Kinase</keyword>
<evidence type="ECO:0000256" key="10">
    <source>
        <dbReference type="ARBA" id="ARBA00022837"/>
    </source>
</evidence>
<comment type="subcellular location">
    <subcellularLocation>
        <location evidence="1">Membrane</location>
        <topology evidence="1">Lipid-anchor</topology>
    </subcellularLocation>
</comment>
<keyword evidence="12" id="KW-0472">Membrane</keyword>
<evidence type="ECO:0000256" key="8">
    <source>
        <dbReference type="ARBA" id="ARBA00022741"/>
    </source>
</evidence>
<dbReference type="SMART" id="SM00220">
    <property type="entry name" value="S_TKc"/>
    <property type="match status" value="1"/>
</dbReference>
<dbReference type="InterPro" id="IPR017441">
    <property type="entry name" value="Protein_kinase_ATP_BS"/>
</dbReference>
<evidence type="ECO:0000313" key="22">
    <source>
        <dbReference type="Proteomes" id="UP001054889"/>
    </source>
</evidence>
<feature type="domain" description="EF-hand" evidence="20">
    <location>
        <begin position="405"/>
        <end position="440"/>
    </location>
</feature>
<evidence type="ECO:0000256" key="12">
    <source>
        <dbReference type="ARBA" id="ARBA00023136"/>
    </source>
</evidence>
<evidence type="ECO:0000259" key="19">
    <source>
        <dbReference type="PROSITE" id="PS50011"/>
    </source>
</evidence>
<dbReference type="GO" id="GO:0004674">
    <property type="term" value="F:protein serine/threonine kinase activity"/>
    <property type="evidence" value="ECO:0007669"/>
    <property type="project" value="UniProtKB-KW"/>
</dbReference>
<dbReference type="SMART" id="SM00054">
    <property type="entry name" value="EFh"/>
    <property type="match status" value="4"/>
</dbReference>
<keyword evidence="8 17" id="KW-0547">Nucleotide-binding</keyword>
<dbReference type="PROSITE" id="PS00107">
    <property type="entry name" value="PROTEIN_KINASE_ATP"/>
    <property type="match status" value="1"/>
</dbReference>
<comment type="catalytic activity">
    <reaction evidence="15">
        <text>L-threonyl-[protein] + ATP = O-phospho-L-threonyl-[protein] + ADP + H(+)</text>
        <dbReference type="Rhea" id="RHEA:46608"/>
        <dbReference type="Rhea" id="RHEA-COMP:11060"/>
        <dbReference type="Rhea" id="RHEA-COMP:11605"/>
        <dbReference type="ChEBI" id="CHEBI:15378"/>
        <dbReference type="ChEBI" id="CHEBI:30013"/>
        <dbReference type="ChEBI" id="CHEBI:30616"/>
        <dbReference type="ChEBI" id="CHEBI:61977"/>
        <dbReference type="ChEBI" id="CHEBI:456216"/>
        <dbReference type="EC" id="2.7.11.1"/>
    </reaction>
</comment>
<dbReference type="SUPFAM" id="SSF56112">
    <property type="entry name" value="Protein kinase-like (PK-like)"/>
    <property type="match status" value="1"/>
</dbReference>
<keyword evidence="3" id="KW-0723">Serine/threonine-protein kinase</keyword>
<dbReference type="EC" id="2.7.11.1" evidence="2"/>
<evidence type="ECO:0000256" key="7">
    <source>
        <dbReference type="ARBA" id="ARBA00022737"/>
    </source>
</evidence>
<comment type="similarity">
    <text evidence="14">Belongs to the protein kinase superfamily. Ser/Thr protein kinase family. CDPK subfamily.</text>
</comment>
<evidence type="ECO:0000256" key="11">
    <source>
        <dbReference type="ARBA" id="ARBA00022840"/>
    </source>
</evidence>
<dbReference type="PROSITE" id="PS50011">
    <property type="entry name" value="PROTEIN_KINASE_DOM"/>
    <property type="match status" value="1"/>
</dbReference>
<dbReference type="GO" id="GO:0005524">
    <property type="term" value="F:ATP binding"/>
    <property type="evidence" value="ECO:0007669"/>
    <property type="project" value="UniProtKB-UniRule"/>
</dbReference>
<evidence type="ECO:0000256" key="13">
    <source>
        <dbReference type="ARBA" id="ARBA00023288"/>
    </source>
</evidence>
<feature type="domain" description="EF-hand" evidence="20">
    <location>
        <begin position="513"/>
        <end position="548"/>
    </location>
</feature>
<dbReference type="Gene3D" id="1.10.510.10">
    <property type="entry name" value="Transferase(Phosphotransferase) domain 1"/>
    <property type="match status" value="1"/>
</dbReference>
<dbReference type="Proteomes" id="UP001054889">
    <property type="component" value="Unassembled WGS sequence"/>
</dbReference>
<proteinExistence type="inferred from homology"/>
<dbReference type="EMBL" id="BQKI01000076">
    <property type="protein sequence ID" value="GJN22926.1"/>
    <property type="molecule type" value="Genomic_DNA"/>
</dbReference>
<feature type="domain" description="EF-hand" evidence="20">
    <location>
        <begin position="477"/>
        <end position="512"/>
    </location>
</feature>
<keyword evidence="22" id="KW-1185">Reference proteome</keyword>
<dbReference type="PANTHER" id="PTHR24349">
    <property type="entry name" value="SERINE/THREONINE-PROTEIN KINASE"/>
    <property type="match status" value="1"/>
</dbReference>
<name>A0AAV5EK75_ELECO</name>
<dbReference type="InterPro" id="IPR002048">
    <property type="entry name" value="EF_hand_dom"/>
</dbReference>
<feature type="domain" description="EF-hand" evidence="20">
    <location>
        <begin position="441"/>
        <end position="476"/>
    </location>
</feature>
<dbReference type="PROSITE" id="PS00108">
    <property type="entry name" value="PROTEIN_KINASE_ST"/>
    <property type="match status" value="1"/>
</dbReference>
<feature type="region of interest" description="Disordered" evidence="18">
    <location>
        <begin position="1"/>
        <end position="41"/>
    </location>
</feature>
<reference evidence="21" key="1">
    <citation type="journal article" date="2018" name="DNA Res.">
        <title>Multiple hybrid de novo genome assembly of finger millet, an orphan allotetraploid crop.</title>
        <authorList>
            <person name="Hatakeyama M."/>
            <person name="Aluri S."/>
            <person name="Balachadran M.T."/>
            <person name="Sivarajan S.R."/>
            <person name="Patrignani A."/>
            <person name="Gruter S."/>
            <person name="Poveda L."/>
            <person name="Shimizu-Inatsugi R."/>
            <person name="Baeten J."/>
            <person name="Francoijs K.J."/>
            <person name="Nataraja K.N."/>
            <person name="Reddy Y.A.N."/>
            <person name="Phadnis S."/>
            <person name="Ravikumar R.L."/>
            <person name="Schlapbach R."/>
            <person name="Sreeman S.M."/>
            <person name="Shimizu K.K."/>
        </authorList>
    </citation>
    <scope>NUCLEOTIDE SEQUENCE</scope>
</reference>
<protein>
    <recommendedName>
        <fullName evidence="2">non-specific serine/threonine protein kinase</fullName>
        <ecNumber evidence="2">2.7.11.1</ecNumber>
    </recommendedName>
</protein>
<evidence type="ECO:0000256" key="1">
    <source>
        <dbReference type="ARBA" id="ARBA00004635"/>
    </source>
</evidence>
<dbReference type="InterPro" id="IPR011992">
    <property type="entry name" value="EF-hand-dom_pair"/>
</dbReference>
<dbReference type="CDD" id="cd05117">
    <property type="entry name" value="STKc_CAMK"/>
    <property type="match status" value="1"/>
</dbReference>
<dbReference type="InterPro" id="IPR011009">
    <property type="entry name" value="Kinase-like_dom_sf"/>
</dbReference>
<evidence type="ECO:0000259" key="20">
    <source>
        <dbReference type="PROSITE" id="PS50222"/>
    </source>
</evidence>
<reference evidence="21" key="2">
    <citation type="submission" date="2021-12" db="EMBL/GenBank/DDBJ databases">
        <title>Resequencing data analysis of finger millet.</title>
        <authorList>
            <person name="Hatakeyama M."/>
            <person name="Aluri S."/>
            <person name="Balachadran M.T."/>
            <person name="Sivarajan S.R."/>
            <person name="Poveda L."/>
            <person name="Shimizu-Inatsugi R."/>
            <person name="Schlapbach R."/>
            <person name="Sreeman S.M."/>
            <person name="Shimizu K.K."/>
        </authorList>
    </citation>
    <scope>NUCLEOTIDE SEQUENCE</scope>
</reference>
<dbReference type="Gene3D" id="1.10.238.10">
    <property type="entry name" value="EF-hand"/>
    <property type="match status" value="1"/>
</dbReference>
<dbReference type="Gene3D" id="3.30.200.20">
    <property type="entry name" value="Phosphorylase Kinase, domain 1"/>
    <property type="match status" value="1"/>
</dbReference>
<dbReference type="Pfam" id="PF00069">
    <property type="entry name" value="Pkinase"/>
    <property type="match status" value="1"/>
</dbReference>
<dbReference type="AlphaFoldDB" id="A0AAV5EK75"/>
<evidence type="ECO:0000256" key="4">
    <source>
        <dbReference type="ARBA" id="ARBA00022679"/>
    </source>
</evidence>
<gene>
    <name evidence="21" type="primary">gb10535</name>
    <name evidence="21" type="ORF">PR202_gb10535</name>
</gene>
<evidence type="ECO:0000256" key="2">
    <source>
        <dbReference type="ARBA" id="ARBA00012513"/>
    </source>
</evidence>
<keyword evidence="13" id="KW-0449">Lipoprotein</keyword>
<keyword evidence="4" id="KW-0808">Transferase</keyword>
<evidence type="ECO:0000256" key="14">
    <source>
        <dbReference type="ARBA" id="ARBA00024334"/>
    </source>
</evidence>
<keyword evidence="7" id="KW-0677">Repeat</keyword>
<evidence type="ECO:0000313" key="21">
    <source>
        <dbReference type="EMBL" id="GJN22926.1"/>
    </source>
</evidence>
<dbReference type="InterPro" id="IPR018247">
    <property type="entry name" value="EF_Hand_1_Ca_BS"/>
</dbReference>
<feature type="domain" description="Protein kinase" evidence="19">
    <location>
        <begin position="57"/>
        <end position="323"/>
    </location>
</feature>
<evidence type="ECO:0000256" key="6">
    <source>
        <dbReference type="ARBA" id="ARBA00022723"/>
    </source>
</evidence>
<dbReference type="FunFam" id="3.30.200.20:FF:000004">
    <property type="entry name" value="Calcium-dependent protein kinase 1"/>
    <property type="match status" value="1"/>
</dbReference>
<dbReference type="InterPro" id="IPR008271">
    <property type="entry name" value="Ser/Thr_kinase_AS"/>
</dbReference>